<feature type="domain" description="AB hydrolase-1" evidence="1">
    <location>
        <begin position="25"/>
        <end position="255"/>
    </location>
</feature>
<protein>
    <submittedName>
        <fullName evidence="2">Alpha/beta hydrolase fold protein</fullName>
    </submittedName>
</protein>
<gene>
    <name evidence="2" type="ORF">MESINF_2228</name>
</gene>
<accession>A0A7Z7LHQ8</accession>
<keyword evidence="3" id="KW-1185">Reference proteome</keyword>
<dbReference type="InterPro" id="IPR029058">
    <property type="entry name" value="AB_hydrolase_fold"/>
</dbReference>
<sequence>MAYMTVNGVNIYYELAGKKDAKETVAFFNGVMASTNSWTSQRKLFEKFGFKILLHDFKGQLLSEKPAGPYSFSQHALEAKLLMKELGIERVHIIGTSYGGEVALKFAIDYPEMVNSISVIDSVSEIDEVLKLFVRGWREAAGQRDAKKFFWSMVPTIYHSSFISENKKMLEERARVLEKVPEDYYEGQIALYDTFVSDVHMTDDLRKIKAPALVVCGEDDILKPRKFSKIIADAITRSEFAVIPDCGHVTIFEKPEVLNSLLLGFVIKNSN</sequence>
<dbReference type="GO" id="GO:0016787">
    <property type="term" value="F:hydrolase activity"/>
    <property type="evidence" value="ECO:0007669"/>
    <property type="project" value="UniProtKB-KW"/>
</dbReference>
<dbReference type="AlphaFoldDB" id="A0A7Z7LHQ8"/>
<dbReference type="SUPFAM" id="SSF53474">
    <property type="entry name" value="alpha/beta-Hydrolases"/>
    <property type="match status" value="1"/>
</dbReference>
<evidence type="ECO:0000313" key="2">
    <source>
        <dbReference type="EMBL" id="SSC13668.1"/>
    </source>
</evidence>
<dbReference type="KEGG" id="minf:MESINF_2228"/>
<proteinExistence type="predicted"/>
<dbReference type="InterPro" id="IPR000073">
    <property type="entry name" value="AB_hydrolase_1"/>
</dbReference>
<reference evidence="2 3" key="1">
    <citation type="submission" date="2017-01" db="EMBL/GenBank/DDBJ databases">
        <authorList>
            <person name="Erauso G."/>
        </authorList>
    </citation>
    <scope>NUCLEOTIDE SEQUENCE [LARGE SCALE GENOMIC DNA]</scope>
    <source>
        <strain evidence="2">MESINF1</strain>
    </source>
</reference>
<dbReference type="Proteomes" id="UP000250796">
    <property type="component" value="Chromosome MESINF"/>
</dbReference>
<dbReference type="Gene3D" id="3.40.50.1820">
    <property type="entry name" value="alpha/beta hydrolase"/>
    <property type="match status" value="1"/>
</dbReference>
<dbReference type="EMBL" id="LS974202">
    <property type="protein sequence ID" value="SSC13668.1"/>
    <property type="molecule type" value="Genomic_DNA"/>
</dbReference>
<dbReference type="GO" id="GO:0016020">
    <property type="term" value="C:membrane"/>
    <property type="evidence" value="ECO:0007669"/>
    <property type="project" value="TreeGrafter"/>
</dbReference>
<dbReference type="InterPro" id="IPR050266">
    <property type="entry name" value="AB_hydrolase_sf"/>
</dbReference>
<name>A0A7Z7LHQ8_9BACT</name>
<dbReference type="PANTHER" id="PTHR43798">
    <property type="entry name" value="MONOACYLGLYCEROL LIPASE"/>
    <property type="match status" value="1"/>
</dbReference>
<organism evidence="2 3">
    <name type="scientific">Mesotoga infera</name>
    <dbReference type="NCBI Taxonomy" id="1236046"/>
    <lineage>
        <taxon>Bacteria</taxon>
        <taxon>Thermotogati</taxon>
        <taxon>Thermotogota</taxon>
        <taxon>Thermotogae</taxon>
        <taxon>Kosmotogales</taxon>
        <taxon>Kosmotogaceae</taxon>
        <taxon>Mesotoga</taxon>
    </lineage>
</organism>
<evidence type="ECO:0000259" key="1">
    <source>
        <dbReference type="Pfam" id="PF00561"/>
    </source>
</evidence>
<dbReference type="Pfam" id="PF00561">
    <property type="entry name" value="Abhydrolase_1"/>
    <property type="match status" value="1"/>
</dbReference>
<dbReference type="PRINTS" id="PR00111">
    <property type="entry name" value="ABHYDROLASE"/>
</dbReference>
<evidence type="ECO:0000313" key="3">
    <source>
        <dbReference type="Proteomes" id="UP000250796"/>
    </source>
</evidence>
<dbReference type="PANTHER" id="PTHR43798:SF33">
    <property type="entry name" value="HYDROLASE, PUTATIVE (AFU_ORTHOLOGUE AFUA_2G14860)-RELATED"/>
    <property type="match status" value="1"/>
</dbReference>
<keyword evidence="2" id="KW-0378">Hydrolase</keyword>